<dbReference type="SUPFAM" id="SSF46955">
    <property type="entry name" value="Putative DNA-binding domain"/>
    <property type="match status" value="1"/>
</dbReference>
<dbReference type="RefSeq" id="WP_121672104.1">
    <property type="nucleotide sequence ID" value="NZ_BMXM01000001.1"/>
</dbReference>
<dbReference type="SMART" id="SM00422">
    <property type="entry name" value="HTH_MERR"/>
    <property type="match status" value="1"/>
</dbReference>
<dbReference type="PROSITE" id="PS50937">
    <property type="entry name" value="HTH_MERR_2"/>
    <property type="match status" value="1"/>
</dbReference>
<dbReference type="Proteomes" id="UP000270299">
    <property type="component" value="Unassembled WGS sequence"/>
</dbReference>
<dbReference type="InterPro" id="IPR047057">
    <property type="entry name" value="MerR_fam"/>
</dbReference>
<dbReference type="GO" id="GO:0003677">
    <property type="term" value="F:DNA binding"/>
    <property type="evidence" value="ECO:0007669"/>
    <property type="project" value="UniProtKB-KW"/>
</dbReference>
<feature type="domain" description="HTH merR-type" evidence="3">
    <location>
        <begin position="46"/>
        <end position="98"/>
    </location>
</feature>
<dbReference type="EMBL" id="RCUV01000005">
    <property type="protein sequence ID" value="RLP72383.1"/>
    <property type="molecule type" value="Genomic_DNA"/>
</dbReference>
<evidence type="ECO:0000259" key="3">
    <source>
        <dbReference type="PROSITE" id="PS50937"/>
    </source>
</evidence>
<evidence type="ECO:0000256" key="1">
    <source>
        <dbReference type="ARBA" id="ARBA00023125"/>
    </source>
</evidence>
<dbReference type="OrthoDB" id="3191171at2"/>
<organism evidence="4 5">
    <name type="scientific">Mycetocola manganoxydans</name>
    <dbReference type="NCBI Taxonomy" id="699879"/>
    <lineage>
        <taxon>Bacteria</taxon>
        <taxon>Bacillati</taxon>
        <taxon>Actinomycetota</taxon>
        <taxon>Actinomycetes</taxon>
        <taxon>Micrococcales</taxon>
        <taxon>Microbacteriaceae</taxon>
        <taxon>Mycetocola</taxon>
    </lineage>
</organism>
<feature type="region of interest" description="Disordered" evidence="2">
    <location>
        <begin position="1"/>
        <end position="21"/>
    </location>
</feature>
<sequence>MTAQAARRNDDERDPGRSASASQLLSIGQVLARLAKEFPELSNSKLRFLEEQGLVSPSRTKSGYRKFSPQDVERLRLILSMQRDHYLPLKVIRGHLADIDAGRAPALPGAPSNGQLSTIIPAGRRYRREDVLRESGASAALLSDAISASIIAPADNYGEDAITVLRSLVALKKCGIEPRHLRGYRATAEREVSMIESALLPIARRKDAASRARAAELSGEIAGQLDVIRASLVRSALGRLTS</sequence>
<dbReference type="InterPro" id="IPR009061">
    <property type="entry name" value="DNA-bd_dom_put_sf"/>
</dbReference>
<dbReference type="AlphaFoldDB" id="A0A3L6ZWI8"/>
<dbReference type="Gene3D" id="1.10.1660.10">
    <property type="match status" value="1"/>
</dbReference>
<dbReference type="PANTHER" id="PTHR30204:SF89">
    <property type="entry name" value="HTH MERR-TYPE DOMAIN-CONTAINING PROTEIN"/>
    <property type="match status" value="1"/>
</dbReference>
<gene>
    <name evidence="4" type="ORF">D9V29_04320</name>
</gene>
<evidence type="ECO:0000313" key="5">
    <source>
        <dbReference type="Proteomes" id="UP000270299"/>
    </source>
</evidence>
<dbReference type="CDD" id="cd00592">
    <property type="entry name" value="HTH_MerR-like"/>
    <property type="match status" value="1"/>
</dbReference>
<name>A0A3L6ZWI8_9MICO</name>
<dbReference type="Pfam" id="PF13411">
    <property type="entry name" value="MerR_1"/>
    <property type="match status" value="1"/>
</dbReference>
<protein>
    <submittedName>
        <fullName evidence="4">MerR family transcriptional regulator</fullName>
    </submittedName>
</protein>
<dbReference type="InterPro" id="IPR000551">
    <property type="entry name" value="MerR-type_HTH_dom"/>
</dbReference>
<evidence type="ECO:0000256" key="2">
    <source>
        <dbReference type="SAM" id="MobiDB-lite"/>
    </source>
</evidence>
<keyword evidence="5" id="KW-1185">Reference proteome</keyword>
<dbReference type="GO" id="GO:0003700">
    <property type="term" value="F:DNA-binding transcription factor activity"/>
    <property type="evidence" value="ECO:0007669"/>
    <property type="project" value="InterPro"/>
</dbReference>
<keyword evidence="1" id="KW-0238">DNA-binding</keyword>
<proteinExistence type="predicted"/>
<accession>A0A3L6ZWI8</accession>
<reference evidence="4 5" key="1">
    <citation type="submission" date="2018-10" db="EMBL/GenBank/DDBJ databases">
        <authorList>
            <person name="Li J."/>
        </authorList>
    </citation>
    <scope>NUCLEOTIDE SEQUENCE [LARGE SCALE GENOMIC DNA]</scope>
    <source>
        <strain evidence="4 5">CCTCC AB209002</strain>
    </source>
</reference>
<evidence type="ECO:0000313" key="4">
    <source>
        <dbReference type="EMBL" id="RLP72383.1"/>
    </source>
</evidence>
<comment type="caution">
    <text evidence="4">The sequence shown here is derived from an EMBL/GenBank/DDBJ whole genome shotgun (WGS) entry which is preliminary data.</text>
</comment>
<dbReference type="PANTHER" id="PTHR30204">
    <property type="entry name" value="REDOX-CYCLING DRUG-SENSING TRANSCRIPTIONAL ACTIVATOR SOXR"/>
    <property type="match status" value="1"/>
</dbReference>
<feature type="compositionally biased region" description="Basic and acidic residues" evidence="2">
    <location>
        <begin position="7"/>
        <end position="16"/>
    </location>
</feature>